<dbReference type="SUPFAM" id="SSF161111">
    <property type="entry name" value="Cation efflux protein transmembrane domain-like"/>
    <property type="match status" value="1"/>
</dbReference>
<keyword evidence="4 5" id="KW-0472">Membrane</keyword>
<evidence type="ECO:0000313" key="6">
    <source>
        <dbReference type="EMBL" id="CUR37858.1"/>
    </source>
</evidence>
<reference evidence="6" key="1">
    <citation type="submission" date="2015-10" db="EMBL/GenBank/DDBJ databases">
        <authorList>
            <person name="Gilbert D.G."/>
        </authorList>
    </citation>
    <scope>NUCLEOTIDE SEQUENCE</scope>
    <source>
        <strain evidence="6">Pg-3b</strain>
    </source>
</reference>
<dbReference type="InterPro" id="IPR027469">
    <property type="entry name" value="Cation_efflux_TMD_sf"/>
</dbReference>
<name>A0A0U5JIV8_LIMRT</name>
<dbReference type="GO" id="GO:0008324">
    <property type="term" value="F:monoatomic cation transmembrane transporter activity"/>
    <property type="evidence" value="ECO:0007669"/>
    <property type="project" value="InterPro"/>
</dbReference>
<evidence type="ECO:0000256" key="5">
    <source>
        <dbReference type="SAM" id="Phobius"/>
    </source>
</evidence>
<keyword evidence="2 5" id="KW-0812">Transmembrane</keyword>
<dbReference type="AlphaFoldDB" id="A0A0U5JIV8"/>
<feature type="transmembrane region" description="Helical" evidence="5">
    <location>
        <begin position="63"/>
        <end position="83"/>
    </location>
</feature>
<accession>A0A0U5JIV8</accession>
<dbReference type="GO" id="GO:0016020">
    <property type="term" value="C:membrane"/>
    <property type="evidence" value="ECO:0007669"/>
    <property type="project" value="UniProtKB-SubCell"/>
</dbReference>
<comment type="subcellular location">
    <subcellularLocation>
        <location evidence="1">Membrane</location>
        <topology evidence="1">Multi-pass membrane protein</topology>
    </subcellularLocation>
</comment>
<gene>
    <name evidence="6" type="ORF">LRLP16767_LRPG3B_01657</name>
</gene>
<feature type="transmembrane region" description="Helical" evidence="5">
    <location>
        <begin position="33"/>
        <end position="51"/>
    </location>
</feature>
<evidence type="ECO:0000256" key="2">
    <source>
        <dbReference type="ARBA" id="ARBA00022692"/>
    </source>
</evidence>
<evidence type="ECO:0000256" key="1">
    <source>
        <dbReference type="ARBA" id="ARBA00004141"/>
    </source>
</evidence>
<proteinExistence type="predicted"/>
<evidence type="ECO:0000256" key="4">
    <source>
        <dbReference type="ARBA" id="ARBA00023136"/>
    </source>
</evidence>
<sequence length="134" mass="15642">MTKFKRHTTEEMNNWEKTQATELVKIRASQHHLIYNLVAYVVISIIEYWLAEISKSQTLRADAFNNLSGIISTFLLMMGLHIAQDADDDDIIGARLPSGNYQAHMGSDQRVQFVRWRYETIFPLSQRSLWLRLL</sequence>
<evidence type="ECO:0000256" key="3">
    <source>
        <dbReference type="ARBA" id="ARBA00022989"/>
    </source>
</evidence>
<protein>
    <submittedName>
        <fullName evidence="6">Cobalt-zinc-cadmium resistance protein</fullName>
    </submittedName>
</protein>
<dbReference type="EMBL" id="LN887293">
    <property type="protein sequence ID" value="CUR37858.1"/>
    <property type="molecule type" value="Genomic_DNA"/>
</dbReference>
<dbReference type="Gene3D" id="1.20.1510.10">
    <property type="entry name" value="Cation efflux protein transmembrane domain"/>
    <property type="match status" value="1"/>
</dbReference>
<organism evidence="6">
    <name type="scientific">Limosilactobacillus reuteri</name>
    <name type="common">Lactobacillus reuteri</name>
    <dbReference type="NCBI Taxonomy" id="1598"/>
    <lineage>
        <taxon>Bacteria</taxon>
        <taxon>Bacillati</taxon>
        <taxon>Bacillota</taxon>
        <taxon>Bacilli</taxon>
        <taxon>Lactobacillales</taxon>
        <taxon>Lactobacillaceae</taxon>
        <taxon>Limosilactobacillus</taxon>
    </lineage>
</organism>
<keyword evidence="3 5" id="KW-1133">Transmembrane helix</keyword>